<dbReference type="Gene3D" id="2.30.30.40">
    <property type="entry name" value="SH3 Domains"/>
    <property type="match status" value="1"/>
</dbReference>
<dbReference type="Proteomes" id="UP001432146">
    <property type="component" value="Unassembled WGS sequence"/>
</dbReference>
<dbReference type="EMBL" id="JAWNGG020000191">
    <property type="protein sequence ID" value="KAK9297398.1"/>
    <property type="molecule type" value="Genomic_DNA"/>
</dbReference>
<dbReference type="InterPro" id="IPR036028">
    <property type="entry name" value="SH3-like_dom_sf"/>
</dbReference>
<evidence type="ECO:0000313" key="8">
    <source>
        <dbReference type="Proteomes" id="UP001432146"/>
    </source>
</evidence>
<dbReference type="InterPro" id="IPR047271">
    <property type="entry name" value="Ephexin-like"/>
</dbReference>
<sequence length="1438" mass="161246">MSIVPIANRSFLHGERKASATSERILYATLDSLALKGATLPLQLLPVNDDNVATERRNNEPTSKGKNRAEATAKRSGLKVDVETASVATVSSKQHAKCFTMVASSSSSSKETLTTTPIESPTSVVEQQHRNEDIARLPRVCTDNSDTDVTSIRTTGEPTDTREIARDSSHCSNDGNAASLNSRDELDDYERIEYVLGTLNGCWKEEANEDDKNPGPVDQETASWCRKNVFVKSKSTNDLASRRSDSDVRLLDGKSLMGTFSDGELAERFLLGNELPNCEKKKRHFARNIVLHFVPEYLARGQKGKKRQKGKDIASRSLNSLKASSLMDSKIEIVESPDGRYRSRSLSREELKISSPTNFVHVASATNPNLVLNENTIGFSLEQVVIMHEEKCATLPLLVATSREDSMAEKRVGQQPSSWSSSSSISFDTASSIVRKPKEKATQRSNASFNFEHLKRELLSELQARSAKVLELSQQVKTSEYNRANVQLGELTCESCVELPVNSSFLWSDRTKNFLLENTRSTHDESIENMERSIVGQVYDDVGPVNLINQNDYDDVGTPVLHDESHISELSAAFQDSNDIYDDVMGPSCAEDACTSNETEICDSKAKQGSNDPSVANEYSSVDEDIDVASSNDQDVYDDVGLPSEERVNSLYTGSTMGSILGPSWTCGKESEWEDLEDSTTIGLSQFESKYYTCTEAQVVPSKRKSGQRWSQMMRRQRSRMSRKNSNSSSKPVSCESTLHDDTSDDSTYESLHSFQPDDFCTDSETETTMNEATRQRGSETAETEQKVAIDSDRLMIAYLEAPTRPNPPPPREVSLTRTLGRRIKMLRRTWSITKGSLGRMRKKTTADDDHTCEDNKEFSNVHSNVDGGRYFGFARHFKKTVTGPFSTFYLSDYADSANGNNDSPTSNVEPMYSNTNDEMDHYSVLADQEPLYQFYAAAAARIASDFSSDGYEEIETTIPSRSTTNLVKPGHRTLWCQTPQVINNSLLQRLSTDEKKVQEAKFEILTSEASYLNSLRVLKNEFLDESSFNEFLTPVERDKLFGDIPGVLQASEQFLAELETVWRQDPMLHGLPDVLLKYAEKCLDIYVAYCSNQVSIDTTLKNLRMRKGSKFTETVSQIEARSTCQSLSLHSFLMLPMQRITRLPLLADAVLSKLPIEHDDRSHWEKVLSNLSYVVAECNEGASAAAKEIEMENLTRKLEYSAKIKPIALKGKHLVKSGSVVQLSTKTDTEYKLTFGKRFNKTPLYLLLLTDLLLVAKQKSNIHDETYTVIDTCKRSLITLEPVPEDSIFAGRNAMLLTLLENYSGHQVEYILTCESDTERQRWLEAVSPSQHGLPEETLYEVWDCPQVVALYCYSPNQPDELSLHPGDVINVFRKMSDGWYQGEKLLNGEQGWFPGNYTKEVASEHVRAKNLKQRHRFLALNGNVLQRRAKQQSAIH</sequence>
<feature type="region of interest" description="Disordered" evidence="3">
    <location>
        <begin position="142"/>
        <end position="182"/>
    </location>
</feature>
<feature type="region of interest" description="Disordered" evidence="3">
    <location>
        <begin position="108"/>
        <end position="129"/>
    </location>
</feature>
<dbReference type="InterPro" id="IPR001849">
    <property type="entry name" value="PH_domain"/>
</dbReference>
<feature type="compositionally biased region" description="Polar residues" evidence="3">
    <location>
        <begin position="110"/>
        <end position="126"/>
    </location>
</feature>
<dbReference type="GO" id="GO:0005085">
    <property type="term" value="F:guanyl-nucleotide exchange factor activity"/>
    <property type="evidence" value="ECO:0007669"/>
    <property type="project" value="InterPro"/>
</dbReference>
<feature type="domain" description="DH" evidence="6">
    <location>
        <begin position="997"/>
        <end position="1182"/>
    </location>
</feature>
<feature type="compositionally biased region" description="Polar residues" evidence="3">
    <location>
        <begin position="142"/>
        <end position="158"/>
    </location>
</feature>
<feature type="compositionally biased region" description="Polar residues" evidence="3">
    <location>
        <begin position="170"/>
        <end position="181"/>
    </location>
</feature>
<dbReference type="PANTHER" id="PTHR12845">
    <property type="entry name" value="GUANINE NUCLEOTIDE EXCHANGE FACTOR"/>
    <property type="match status" value="1"/>
</dbReference>
<dbReference type="Gene3D" id="2.30.29.30">
    <property type="entry name" value="Pleckstrin-homology domain (PH domain)/Phosphotyrosine-binding domain (PTB)"/>
    <property type="match status" value="1"/>
</dbReference>
<dbReference type="SUPFAM" id="SSF50729">
    <property type="entry name" value="PH domain-like"/>
    <property type="match status" value="1"/>
</dbReference>
<evidence type="ECO:0000259" key="4">
    <source>
        <dbReference type="PROSITE" id="PS50002"/>
    </source>
</evidence>
<feature type="region of interest" description="Disordered" evidence="3">
    <location>
        <begin position="702"/>
        <end position="785"/>
    </location>
</feature>
<proteinExistence type="predicted"/>
<feature type="compositionally biased region" description="Basic and acidic residues" evidence="3">
    <location>
        <begin position="67"/>
        <end position="77"/>
    </location>
</feature>
<dbReference type="InterPro" id="IPR011993">
    <property type="entry name" value="PH-like_dom_sf"/>
</dbReference>
<dbReference type="PROSITE" id="PS50003">
    <property type="entry name" value="PH_DOMAIN"/>
    <property type="match status" value="1"/>
</dbReference>
<evidence type="ECO:0008006" key="9">
    <source>
        <dbReference type="Google" id="ProtNLM"/>
    </source>
</evidence>
<dbReference type="InterPro" id="IPR000219">
    <property type="entry name" value="DH_dom"/>
</dbReference>
<evidence type="ECO:0000256" key="1">
    <source>
        <dbReference type="ARBA" id="ARBA00022443"/>
    </source>
</evidence>
<dbReference type="Gene3D" id="1.20.900.10">
    <property type="entry name" value="Dbl homology (DH) domain"/>
    <property type="match status" value="1"/>
</dbReference>
<keyword evidence="8" id="KW-1185">Reference proteome</keyword>
<dbReference type="Pfam" id="PF00018">
    <property type="entry name" value="SH3_1"/>
    <property type="match status" value="1"/>
</dbReference>
<dbReference type="SMART" id="SM00325">
    <property type="entry name" value="RhoGEF"/>
    <property type="match status" value="1"/>
</dbReference>
<dbReference type="PROSITE" id="PS50002">
    <property type="entry name" value="SH3"/>
    <property type="match status" value="1"/>
</dbReference>
<gene>
    <name evidence="7" type="ORF">QLX08_008842</name>
</gene>
<dbReference type="PROSITE" id="PS50010">
    <property type="entry name" value="DH_2"/>
    <property type="match status" value="1"/>
</dbReference>
<feature type="compositionally biased region" description="Basic and acidic residues" evidence="3">
    <location>
        <begin position="774"/>
        <end position="785"/>
    </location>
</feature>
<evidence type="ECO:0000313" key="7">
    <source>
        <dbReference type="EMBL" id="KAK9297398.1"/>
    </source>
</evidence>
<dbReference type="CDD" id="cd00160">
    <property type="entry name" value="RhoGEF"/>
    <property type="match status" value="1"/>
</dbReference>
<feature type="compositionally biased region" description="Basic and acidic residues" evidence="3">
    <location>
        <begin position="159"/>
        <end position="169"/>
    </location>
</feature>
<evidence type="ECO:0000259" key="6">
    <source>
        <dbReference type="PROSITE" id="PS50010"/>
    </source>
</evidence>
<dbReference type="SMART" id="SM00326">
    <property type="entry name" value="SH3"/>
    <property type="match status" value="1"/>
</dbReference>
<keyword evidence="1 2" id="KW-0728">SH3 domain</keyword>
<evidence type="ECO:0000259" key="5">
    <source>
        <dbReference type="PROSITE" id="PS50003"/>
    </source>
</evidence>
<feature type="domain" description="PH" evidence="5">
    <location>
        <begin position="1214"/>
        <end position="1333"/>
    </location>
</feature>
<protein>
    <recommendedName>
        <fullName evidence="9">Ephexin-1</fullName>
    </recommendedName>
</protein>
<dbReference type="CDD" id="cd11793">
    <property type="entry name" value="SH3_ephexin1_like"/>
    <property type="match status" value="1"/>
</dbReference>
<dbReference type="InterPro" id="IPR035899">
    <property type="entry name" value="DBL_dom_sf"/>
</dbReference>
<dbReference type="InterPro" id="IPR001452">
    <property type="entry name" value="SH3_domain"/>
</dbReference>
<feature type="domain" description="SH3" evidence="4">
    <location>
        <begin position="1344"/>
        <end position="1405"/>
    </location>
</feature>
<evidence type="ECO:0000256" key="3">
    <source>
        <dbReference type="SAM" id="MobiDB-lite"/>
    </source>
</evidence>
<dbReference type="SUPFAM" id="SSF48065">
    <property type="entry name" value="DBL homology domain (DH-domain)"/>
    <property type="match status" value="1"/>
</dbReference>
<dbReference type="PANTHER" id="PTHR12845:SF5">
    <property type="entry name" value="EPHEXIN, ISOFORM D"/>
    <property type="match status" value="1"/>
</dbReference>
<accession>A0AAW0ZJW3</accession>
<dbReference type="SUPFAM" id="SSF50044">
    <property type="entry name" value="SH3-domain"/>
    <property type="match status" value="1"/>
</dbReference>
<comment type="caution">
    <text evidence="7">The sequence shown here is derived from an EMBL/GenBank/DDBJ whole genome shotgun (WGS) entry which is preliminary data.</text>
</comment>
<dbReference type="CDD" id="cd01221">
    <property type="entry name" value="PH_ephexin"/>
    <property type="match status" value="1"/>
</dbReference>
<organism evidence="7 8">
    <name type="scientific">Tetragonisca angustula</name>
    <dbReference type="NCBI Taxonomy" id="166442"/>
    <lineage>
        <taxon>Eukaryota</taxon>
        <taxon>Metazoa</taxon>
        <taxon>Ecdysozoa</taxon>
        <taxon>Arthropoda</taxon>
        <taxon>Hexapoda</taxon>
        <taxon>Insecta</taxon>
        <taxon>Pterygota</taxon>
        <taxon>Neoptera</taxon>
        <taxon>Endopterygota</taxon>
        <taxon>Hymenoptera</taxon>
        <taxon>Apocrita</taxon>
        <taxon>Aculeata</taxon>
        <taxon>Apoidea</taxon>
        <taxon>Anthophila</taxon>
        <taxon>Apidae</taxon>
        <taxon>Tetragonisca</taxon>
    </lineage>
</organism>
<dbReference type="Pfam" id="PF00621">
    <property type="entry name" value="RhoGEF"/>
    <property type="match status" value="1"/>
</dbReference>
<name>A0AAW0ZJW3_9HYME</name>
<feature type="region of interest" description="Disordered" evidence="3">
    <location>
        <begin position="51"/>
        <end position="77"/>
    </location>
</feature>
<dbReference type="InterPro" id="IPR047270">
    <property type="entry name" value="PH_ephexin"/>
</dbReference>
<reference evidence="7 8" key="1">
    <citation type="submission" date="2024-05" db="EMBL/GenBank/DDBJ databases">
        <title>The nuclear and mitochondrial genome assemblies of Tetragonisca angustula (Apidae: Meliponini), a tiny yet remarkable pollinator in the Neotropics.</title>
        <authorList>
            <person name="Ferrari R."/>
            <person name="Ricardo P.C."/>
            <person name="Dias F.C."/>
            <person name="Araujo N.S."/>
            <person name="Soares D.O."/>
            <person name="Zhou Q.-S."/>
            <person name="Zhu C.-D."/>
            <person name="Coutinho L."/>
            <person name="Airas M.C."/>
            <person name="Batista T.M."/>
        </authorList>
    </citation>
    <scope>NUCLEOTIDE SEQUENCE [LARGE SCALE GENOMIC DNA]</scope>
    <source>
        <strain evidence="7">ASF017062</strain>
        <tissue evidence="7">Abdomen</tissue>
    </source>
</reference>
<evidence type="ECO:0000256" key="2">
    <source>
        <dbReference type="PROSITE-ProRule" id="PRU00192"/>
    </source>
</evidence>